<sequence>MMDLLIQKHAAVIASYCLDLKKGEKLLIQGSIVTLPLIKECYRQAILLGAHPQVKISHEDLGEIMLKQGSSEQIQFIHQSELTAYQTFDAFLTLMGTLNTRQMTDVDPQKIKLASHAFAPIIQIFMERMAKKEARWCGTMFPNWANAQEASMSLADYQDFVYGSCYLNEEDPMAKWKQIHADQQRLCDILNARKTLRIVSEDTDLKMSVAGRNWVNCSGHVNFPDGEVFTGPVEDTAEGAIRFSFPGIFMGREVEDIRLTFEKGKVVKAAAGKGEELLNQILKTDPGARFVGEIAVGTNYNIKKFTRNMLFDEKIGGTVHLAIGRSLPESLGKNQSAVHWDMLCDMKEGGKIYADEQLVYENGRFII</sequence>
<protein>
    <submittedName>
        <fullName evidence="10">Aminopeptidase</fullName>
    </submittedName>
</protein>
<keyword evidence="5 10" id="KW-0031">Aminopeptidase</keyword>
<dbReference type="PANTHER" id="PTHR34448">
    <property type="entry name" value="AMINOPEPTIDASE"/>
    <property type="match status" value="1"/>
</dbReference>
<dbReference type="EMBL" id="JACQXR010000078">
    <property type="protein sequence ID" value="MBI4726745.1"/>
    <property type="molecule type" value="Genomic_DNA"/>
</dbReference>
<evidence type="ECO:0000256" key="7">
    <source>
        <dbReference type="ARBA" id="ARBA00022723"/>
    </source>
</evidence>
<evidence type="ECO:0000256" key="8">
    <source>
        <dbReference type="ARBA" id="ARBA00022801"/>
    </source>
</evidence>
<evidence type="ECO:0000256" key="5">
    <source>
        <dbReference type="ARBA" id="ARBA00022438"/>
    </source>
</evidence>
<dbReference type="GO" id="GO:0004177">
    <property type="term" value="F:aminopeptidase activity"/>
    <property type="evidence" value="ECO:0007669"/>
    <property type="project" value="UniProtKB-KW"/>
</dbReference>
<evidence type="ECO:0000256" key="6">
    <source>
        <dbReference type="ARBA" id="ARBA00022670"/>
    </source>
</evidence>
<comment type="cofactor">
    <cofactor evidence="2">
        <name>Mg(2+)</name>
        <dbReference type="ChEBI" id="CHEBI:18420"/>
    </cofactor>
</comment>
<comment type="cofactor">
    <cofactor evidence="1">
        <name>Co(2+)</name>
        <dbReference type="ChEBI" id="CHEBI:48828"/>
    </cofactor>
</comment>
<keyword evidence="6" id="KW-0645">Protease</keyword>
<dbReference type="PANTHER" id="PTHR34448:SF1">
    <property type="entry name" value="BLL6088 PROTEIN"/>
    <property type="match status" value="1"/>
</dbReference>
<comment type="similarity">
    <text evidence="4">Belongs to the peptidase M29 family.</text>
</comment>
<dbReference type="Gene3D" id="3.40.1830.10">
    <property type="entry name" value="Thermophilic metalloprotease (M29)"/>
    <property type="match status" value="1"/>
</dbReference>
<dbReference type="PRINTS" id="PR00919">
    <property type="entry name" value="THERMOPTASE"/>
</dbReference>
<dbReference type="Pfam" id="PF02073">
    <property type="entry name" value="Peptidase_M29"/>
    <property type="match status" value="1"/>
</dbReference>
<name>A0A933I8V7_UNCT6</name>
<evidence type="ECO:0000313" key="10">
    <source>
        <dbReference type="EMBL" id="MBI4726745.1"/>
    </source>
</evidence>
<comment type="caution">
    <text evidence="10">The sequence shown here is derived from an EMBL/GenBank/DDBJ whole genome shotgun (WGS) entry which is preliminary data.</text>
</comment>
<reference evidence="10" key="1">
    <citation type="submission" date="2020-07" db="EMBL/GenBank/DDBJ databases">
        <title>Huge and variable diversity of episymbiotic CPR bacteria and DPANN archaea in groundwater ecosystems.</title>
        <authorList>
            <person name="He C.Y."/>
            <person name="Keren R."/>
            <person name="Whittaker M."/>
            <person name="Farag I.F."/>
            <person name="Doudna J."/>
            <person name="Cate J.H.D."/>
            <person name="Banfield J.F."/>
        </authorList>
    </citation>
    <scope>NUCLEOTIDE SEQUENCE</scope>
    <source>
        <strain evidence="10">NC_groundwater_1520_Pr4_B-0.1um_53_5</strain>
    </source>
</reference>
<dbReference type="AlphaFoldDB" id="A0A933I8V7"/>
<evidence type="ECO:0000256" key="9">
    <source>
        <dbReference type="ARBA" id="ARBA00023049"/>
    </source>
</evidence>
<keyword evidence="7" id="KW-0479">Metal-binding</keyword>
<evidence type="ECO:0000256" key="2">
    <source>
        <dbReference type="ARBA" id="ARBA00001946"/>
    </source>
</evidence>
<dbReference type="GO" id="GO:0046872">
    <property type="term" value="F:metal ion binding"/>
    <property type="evidence" value="ECO:0007669"/>
    <property type="project" value="UniProtKB-KW"/>
</dbReference>
<dbReference type="InterPro" id="IPR035097">
    <property type="entry name" value="M29_N-terminal"/>
</dbReference>
<dbReference type="GO" id="GO:0006508">
    <property type="term" value="P:proteolysis"/>
    <property type="evidence" value="ECO:0007669"/>
    <property type="project" value="UniProtKB-KW"/>
</dbReference>
<gene>
    <name evidence="10" type="ORF">HY768_05925</name>
</gene>
<dbReference type="SUPFAM" id="SSF144052">
    <property type="entry name" value="Thermophilic metalloprotease-like"/>
    <property type="match status" value="1"/>
</dbReference>
<evidence type="ECO:0000256" key="1">
    <source>
        <dbReference type="ARBA" id="ARBA00001941"/>
    </source>
</evidence>
<evidence type="ECO:0000256" key="3">
    <source>
        <dbReference type="ARBA" id="ARBA00001947"/>
    </source>
</evidence>
<organism evidence="10 11">
    <name type="scientific">candidate division TA06 bacterium</name>
    <dbReference type="NCBI Taxonomy" id="2250710"/>
    <lineage>
        <taxon>Bacteria</taxon>
        <taxon>Bacteria division TA06</taxon>
    </lineage>
</organism>
<keyword evidence="9" id="KW-0482">Metalloprotease</keyword>
<dbReference type="InterPro" id="IPR000787">
    <property type="entry name" value="Peptidase_M29"/>
</dbReference>
<dbReference type="GO" id="GO:0008237">
    <property type="term" value="F:metallopeptidase activity"/>
    <property type="evidence" value="ECO:0007669"/>
    <property type="project" value="UniProtKB-KW"/>
</dbReference>
<dbReference type="InterPro" id="IPR052170">
    <property type="entry name" value="M29_Exopeptidase"/>
</dbReference>
<accession>A0A933I8V7</accession>
<dbReference type="Proteomes" id="UP000736328">
    <property type="component" value="Unassembled WGS sequence"/>
</dbReference>
<evidence type="ECO:0000313" key="11">
    <source>
        <dbReference type="Proteomes" id="UP000736328"/>
    </source>
</evidence>
<comment type="cofactor">
    <cofactor evidence="3">
        <name>Zn(2+)</name>
        <dbReference type="ChEBI" id="CHEBI:29105"/>
    </cofactor>
</comment>
<keyword evidence="8" id="KW-0378">Hydrolase</keyword>
<evidence type="ECO:0000256" key="4">
    <source>
        <dbReference type="ARBA" id="ARBA00008236"/>
    </source>
</evidence>
<proteinExistence type="inferred from homology"/>